<gene>
    <name evidence="2" type="primary">LOC110410986</name>
</gene>
<organism evidence="1 2">
    <name type="scientific">Herrania umbratica</name>
    <dbReference type="NCBI Taxonomy" id="108875"/>
    <lineage>
        <taxon>Eukaryota</taxon>
        <taxon>Viridiplantae</taxon>
        <taxon>Streptophyta</taxon>
        <taxon>Embryophyta</taxon>
        <taxon>Tracheophyta</taxon>
        <taxon>Spermatophyta</taxon>
        <taxon>Magnoliopsida</taxon>
        <taxon>eudicotyledons</taxon>
        <taxon>Gunneridae</taxon>
        <taxon>Pentapetalae</taxon>
        <taxon>rosids</taxon>
        <taxon>malvids</taxon>
        <taxon>Malvales</taxon>
        <taxon>Malvaceae</taxon>
        <taxon>Byttnerioideae</taxon>
        <taxon>Herrania</taxon>
    </lineage>
</organism>
<protein>
    <submittedName>
        <fullName evidence="2">Uncharacterized protein LOC110410986 isoform X1</fullName>
    </submittedName>
</protein>
<accession>A0A6J0ZQU8</accession>
<proteinExistence type="predicted"/>
<keyword evidence="1" id="KW-1185">Reference proteome</keyword>
<dbReference type="Pfam" id="PF09366">
    <property type="entry name" value="DUF1997"/>
    <property type="match status" value="1"/>
</dbReference>
<dbReference type="GeneID" id="110410986"/>
<evidence type="ECO:0000313" key="1">
    <source>
        <dbReference type="Proteomes" id="UP000504621"/>
    </source>
</evidence>
<dbReference type="PANTHER" id="PTHR34131">
    <property type="entry name" value="(RAP ANNOTATION RELEASE2) GALACTOSE-BINDING LIKE DOMAIN CONTAINING PROTEIN"/>
    <property type="match status" value="1"/>
</dbReference>
<dbReference type="PANTHER" id="PTHR34131:SF2">
    <property type="entry name" value="FAMILY PROTEIN, PUTATIVE (DUF1997)-RELATED"/>
    <property type="match status" value="1"/>
</dbReference>
<sequence length="268" mass="30333">MMTMVTASNTARGWTLSSSSGRFMLELRNATLPVQLHLHQVQANNVVASANAKRANLSASRIQRVELPVYDDTSKGRQAYHISHFLSHPSGIQAILNTSALQNFQYLDTNAYRCTLPKLAFFNFEATPVLDLRVIPTKEDCTVELVSCKFKGSKVVERQNDYFSASMINHITWDTDISEPFLEVDVKLNLSLEIYTRPFTSLPISAVERPGNLNHADARIMCMYVDRMHIINSKMKMMQALVDGLVPALLQQLVQDYNNWVHQQLQNS</sequence>
<dbReference type="OrthoDB" id="1933789at2759"/>
<dbReference type="RefSeq" id="XP_021276634.1">
    <property type="nucleotide sequence ID" value="XM_021420959.1"/>
</dbReference>
<evidence type="ECO:0000313" key="2">
    <source>
        <dbReference type="RefSeq" id="XP_021276634.1"/>
    </source>
</evidence>
<dbReference type="Proteomes" id="UP000504621">
    <property type="component" value="Unplaced"/>
</dbReference>
<name>A0A6J0ZQU8_9ROSI</name>
<reference evidence="2" key="1">
    <citation type="submission" date="2025-08" db="UniProtKB">
        <authorList>
            <consortium name="RefSeq"/>
        </authorList>
    </citation>
    <scope>IDENTIFICATION</scope>
    <source>
        <tissue evidence="2">Leaf</tissue>
    </source>
</reference>
<dbReference type="AlphaFoldDB" id="A0A6J0ZQU8"/>
<dbReference type="InterPro" id="IPR018971">
    <property type="entry name" value="DUF1997"/>
</dbReference>